<dbReference type="Proteomes" id="UP001610063">
    <property type="component" value="Unassembled WGS sequence"/>
</dbReference>
<organism evidence="2 3">
    <name type="scientific">Marinoscillum luteum</name>
    <dbReference type="NCBI Taxonomy" id="861051"/>
    <lineage>
        <taxon>Bacteria</taxon>
        <taxon>Pseudomonadati</taxon>
        <taxon>Bacteroidota</taxon>
        <taxon>Cytophagia</taxon>
        <taxon>Cytophagales</taxon>
        <taxon>Reichenbachiellaceae</taxon>
        <taxon>Marinoscillum</taxon>
    </lineage>
</organism>
<proteinExistence type="predicted"/>
<dbReference type="EMBL" id="JBIPKE010000011">
    <property type="protein sequence ID" value="MFH6982427.1"/>
    <property type="molecule type" value="Genomic_DNA"/>
</dbReference>
<reference evidence="2 3" key="1">
    <citation type="journal article" date="2013" name="Int. J. Syst. Evol. Microbiol.">
        <title>Marinoscillum luteum sp. nov., isolated from marine sediment.</title>
        <authorList>
            <person name="Cha I.T."/>
            <person name="Park S.J."/>
            <person name="Kim S.J."/>
            <person name="Kim J.G."/>
            <person name="Jung M.Y."/>
            <person name="Shin K.S."/>
            <person name="Kwon K.K."/>
            <person name="Yang S.H."/>
            <person name="Seo Y.S."/>
            <person name="Rhee S.K."/>
        </authorList>
    </citation>
    <scope>NUCLEOTIDE SEQUENCE [LARGE SCALE GENOMIC DNA]</scope>
    <source>
        <strain evidence="2 3">KCTC 23939</strain>
    </source>
</reference>
<keyword evidence="3" id="KW-1185">Reference proteome</keyword>
<comment type="caution">
    <text evidence="2">The sequence shown here is derived from an EMBL/GenBank/DDBJ whole genome shotgun (WGS) entry which is preliminary data.</text>
</comment>
<accession>A0ABW7N4B6</accession>
<dbReference type="RefSeq" id="WP_395416138.1">
    <property type="nucleotide sequence ID" value="NZ_JBIPKE010000011.1"/>
</dbReference>
<sequence>MKNHLDHINKTSLPFEVPEGYFDQLPNRISEKVSQAPTATHAAFRWALLPAFVVTALVCLVILNTANKPDRSADLLASLTNEEIFFYLENTEISEYEIAALSAEPEALLRGVDIIDQMNLDEDDFNQLMEHYDLNDISQDI</sequence>
<name>A0ABW7N4B6_9BACT</name>
<protein>
    <recommendedName>
        <fullName evidence="4">DUF3379 domain-containing protein</fullName>
    </recommendedName>
</protein>
<keyword evidence="1" id="KW-0472">Membrane</keyword>
<keyword evidence="1" id="KW-1133">Transmembrane helix</keyword>
<gene>
    <name evidence="2" type="ORF">ACHKAR_03205</name>
</gene>
<evidence type="ECO:0000313" key="2">
    <source>
        <dbReference type="EMBL" id="MFH6982427.1"/>
    </source>
</evidence>
<evidence type="ECO:0008006" key="4">
    <source>
        <dbReference type="Google" id="ProtNLM"/>
    </source>
</evidence>
<evidence type="ECO:0000313" key="3">
    <source>
        <dbReference type="Proteomes" id="UP001610063"/>
    </source>
</evidence>
<evidence type="ECO:0000256" key="1">
    <source>
        <dbReference type="SAM" id="Phobius"/>
    </source>
</evidence>
<feature type="transmembrane region" description="Helical" evidence="1">
    <location>
        <begin position="43"/>
        <end position="63"/>
    </location>
</feature>
<keyword evidence="1" id="KW-0812">Transmembrane</keyword>